<dbReference type="GO" id="GO:0012505">
    <property type="term" value="C:endomembrane system"/>
    <property type="evidence" value="ECO:0007669"/>
    <property type="project" value="UniProtKB-SubCell"/>
</dbReference>
<dbReference type="GO" id="GO:0005886">
    <property type="term" value="C:plasma membrane"/>
    <property type="evidence" value="ECO:0007669"/>
    <property type="project" value="UniProtKB-SubCell"/>
</dbReference>
<reference evidence="9" key="2">
    <citation type="submission" date="2020-09" db="EMBL/GenBank/DDBJ databases">
        <authorList>
            <person name="Sun Q."/>
            <person name="Ohkuma M."/>
        </authorList>
    </citation>
    <scope>NUCLEOTIDE SEQUENCE</scope>
    <source>
        <strain evidence="9">JCM 15325</strain>
    </source>
</reference>
<feature type="transmembrane region" description="Helical" evidence="8">
    <location>
        <begin position="12"/>
        <end position="33"/>
    </location>
</feature>
<feature type="transmembrane region" description="Helical" evidence="8">
    <location>
        <begin position="39"/>
        <end position="56"/>
    </location>
</feature>
<feature type="transmembrane region" description="Helical" evidence="8">
    <location>
        <begin position="188"/>
        <end position="212"/>
    </location>
</feature>
<keyword evidence="10" id="KW-1185">Reference proteome</keyword>
<accession>A0A917W2Q5</accession>
<keyword evidence="4" id="KW-0533">Nickel</keyword>
<dbReference type="PANTHER" id="PTHR31611:SF0">
    <property type="entry name" value="HIGH-AFFINITY NICKEL TRANSPORT PROTEIN NIC1"/>
    <property type="match status" value="1"/>
</dbReference>
<keyword evidence="6 8" id="KW-1133">Transmembrane helix</keyword>
<evidence type="ECO:0000256" key="1">
    <source>
        <dbReference type="ARBA" id="ARBA00004127"/>
    </source>
</evidence>
<evidence type="ECO:0000313" key="10">
    <source>
        <dbReference type="Proteomes" id="UP000654670"/>
    </source>
</evidence>
<dbReference type="Pfam" id="PF03824">
    <property type="entry name" value="NicO"/>
    <property type="match status" value="1"/>
</dbReference>
<feature type="transmembrane region" description="Helical" evidence="8">
    <location>
        <begin position="262"/>
        <end position="287"/>
    </location>
</feature>
<feature type="transmembrane region" description="Helical" evidence="8">
    <location>
        <begin position="120"/>
        <end position="144"/>
    </location>
</feature>
<evidence type="ECO:0000313" key="9">
    <source>
        <dbReference type="EMBL" id="GGL55039.1"/>
    </source>
</evidence>
<proteinExistence type="inferred from homology"/>
<sequence length="342" mass="38278">MNIKSFLSGYRWLPFISGTLILHLLGMMLLMVAGHQYPMMIGLGFVAYTLGLRHAFDADHIAAIDNTVRKLIQQKSNPAGVGFFFSLGHSTVVFLMAVVLGLSVQWAQKHMPLFEQVGGMVGSIVSGVFLIFIALFNLMILLDLQRMFFELRRRGFDRAKFEELLLSRGFLSKLFKPLLKFINKSWHVYPLGFLFGLGFDTATEVALLALSAGASRNAVSFFGILALPLLFAAGMNLMDTLDSIMMSKAYKWAFDTPVRKIYYNLTITAISVLAAFFIGGTELIQIIAGALDLKGGFWDWIQGLTFNWLGCGLIVIFLGLWMISYAIWKIFGIEKKWDQYGA</sequence>
<dbReference type="InterPro" id="IPR004688">
    <property type="entry name" value="Ni/Co_transpt"/>
</dbReference>
<comment type="similarity">
    <text evidence="2 8">Belongs to the NiCoT transporter (TC 2.A.52) family.</text>
</comment>
<evidence type="ECO:0000256" key="7">
    <source>
        <dbReference type="ARBA" id="ARBA00023136"/>
    </source>
</evidence>
<protein>
    <recommendedName>
        <fullName evidence="8">Nickel/cobalt efflux system</fullName>
    </recommendedName>
</protein>
<evidence type="ECO:0000256" key="3">
    <source>
        <dbReference type="ARBA" id="ARBA00022448"/>
    </source>
</evidence>
<feature type="transmembrane region" description="Helical" evidence="8">
    <location>
        <begin position="77"/>
        <end position="100"/>
    </location>
</feature>
<dbReference type="InterPro" id="IPR011541">
    <property type="entry name" value="Ni/Co_transpt_high_affinity"/>
</dbReference>
<gene>
    <name evidence="9" type="ORF">GCM10007968_18890</name>
</gene>
<dbReference type="NCBIfam" id="TIGR00802">
    <property type="entry name" value="nico"/>
    <property type="match status" value="1"/>
</dbReference>
<dbReference type="AlphaFoldDB" id="A0A917W2Q5"/>
<feature type="transmembrane region" description="Helical" evidence="8">
    <location>
        <begin position="307"/>
        <end position="328"/>
    </location>
</feature>
<dbReference type="GO" id="GO:0015099">
    <property type="term" value="F:nickel cation transmembrane transporter activity"/>
    <property type="evidence" value="ECO:0007669"/>
    <property type="project" value="UniProtKB-UniRule"/>
</dbReference>
<evidence type="ECO:0000256" key="4">
    <source>
        <dbReference type="ARBA" id="ARBA00022596"/>
    </source>
</evidence>
<reference evidence="9" key="1">
    <citation type="journal article" date="2014" name="Int. J. Syst. Evol. Microbiol.">
        <title>Complete genome sequence of Corynebacterium casei LMG S-19264T (=DSM 44701T), isolated from a smear-ripened cheese.</title>
        <authorList>
            <consortium name="US DOE Joint Genome Institute (JGI-PGF)"/>
            <person name="Walter F."/>
            <person name="Albersmeier A."/>
            <person name="Kalinowski J."/>
            <person name="Ruckert C."/>
        </authorList>
    </citation>
    <scope>NUCLEOTIDE SEQUENCE</scope>
    <source>
        <strain evidence="9">JCM 15325</strain>
    </source>
</reference>
<evidence type="ECO:0000256" key="5">
    <source>
        <dbReference type="ARBA" id="ARBA00022692"/>
    </source>
</evidence>
<name>A0A917W2Q5_9BACL</name>
<keyword evidence="5 8" id="KW-0812">Transmembrane</keyword>
<dbReference type="EMBL" id="BMOK01000007">
    <property type="protein sequence ID" value="GGL55039.1"/>
    <property type="molecule type" value="Genomic_DNA"/>
</dbReference>
<keyword evidence="3 8" id="KW-0813">Transport</keyword>
<comment type="subcellular location">
    <subcellularLocation>
        <location evidence="8">Cell membrane</location>
        <topology evidence="8">Multi-pass membrane protein</topology>
    </subcellularLocation>
    <subcellularLocation>
        <location evidence="1">Endomembrane system</location>
        <topology evidence="1">Multi-pass membrane protein</topology>
    </subcellularLocation>
</comment>
<feature type="transmembrane region" description="Helical" evidence="8">
    <location>
        <begin position="218"/>
        <end position="241"/>
    </location>
</feature>
<organism evidence="9 10">
    <name type="scientific">Sporolactobacillus putidus</name>
    <dbReference type="NCBI Taxonomy" id="492735"/>
    <lineage>
        <taxon>Bacteria</taxon>
        <taxon>Bacillati</taxon>
        <taxon>Bacillota</taxon>
        <taxon>Bacilli</taxon>
        <taxon>Bacillales</taxon>
        <taxon>Sporolactobacillaceae</taxon>
        <taxon>Sporolactobacillus</taxon>
    </lineage>
</organism>
<evidence type="ECO:0000256" key="2">
    <source>
        <dbReference type="ARBA" id="ARBA00010892"/>
    </source>
</evidence>
<comment type="caution">
    <text evidence="9">The sequence shown here is derived from an EMBL/GenBank/DDBJ whole genome shotgun (WGS) entry which is preliminary data.</text>
</comment>
<evidence type="ECO:0000256" key="6">
    <source>
        <dbReference type="ARBA" id="ARBA00022989"/>
    </source>
</evidence>
<evidence type="ECO:0000256" key="8">
    <source>
        <dbReference type="RuleBase" id="RU362101"/>
    </source>
</evidence>
<dbReference type="PANTHER" id="PTHR31611">
    <property type="entry name" value="HIGH-AFFINITY NICKEL TRANSPORT PROTEIN NIC1"/>
    <property type="match status" value="1"/>
</dbReference>
<dbReference type="Proteomes" id="UP000654670">
    <property type="component" value="Unassembled WGS sequence"/>
</dbReference>
<keyword evidence="7 8" id="KW-0472">Membrane</keyword>